<dbReference type="Pfam" id="PF08924">
    <property type="entry name" value="Rv2525c_GlyHyd-like"/>
    <property type="match status" value="1"/>
</dbReference>
<dbReference type="EMBL" id="JACHJV010000001">
    <property type="protein sequence ID" value="MBB4923645.1"/>
    <property type="molecule type" value="Genomic_DNA"/>
</dbReference>
<evidence type="ECO:0000256" key="1">
    <source>
        <dbReference type="SAM" id="SignalP"/>
    </source>
</evidence>
<evidence type="ECO:0000313" key="4">
    <source>
        <dbReference type="Proteomes" id="UP000540506"/>
    </source>
</evidence>
<organism evidence="3 4">
    <name type="scientific">Kitasatospora kifunensis</name>
    <name type="common">Streptomyces kifunensis</name>
    <dbReference type="NCBI Taxonomy" id="58351"/>
    <lineage>
        <taxon>Bacteria</taxon>
        <taxon>Bacillati</taxon>
        <taxon>Actinomycetota</taxon>
        <taxon>Actinomycetes</taxon>
        <taxon>Kitasatosporales</taxon>
        <taxon>Streptomycetaceae</taxon>
        <taxon>Kitasatospora</taxon>
    </lineage>
</organism>
<evidence type="ECO:0000259" key="2">
    <source>
        <dbReference type="PROSITE" id="PS50927"/>
    </source>
</evidence>
<feature type="domain" description="Bulb-type lectin" evidence="2">
    <location>
        <begin position="421"/>
        <end position="533"/>
    </location>
</feature>
<keyword evidence="1" id="KW-0732">Signal</keyword>
<dbReference type="RefSeq" id="WP_184935720.1">
    <property type="nucleotide sequence ID" value="NZ_JACHJV010000001.1"/>
</dbReference>
<name>A0A7W7R1Q3_KITKI</name>
<feature type="signal peptide" evidence="1">
    <location>
        <begin position="1"/>
        <end position="24"/>
    </location>
</feature>
<dbReference type="InterPro" id="IPR015020">
    <property type="entry name" value="Rv2525c-like_Glyco_Hydro-like"/>
</dbReference>
<comment type="caution">
    <text evidence="3">The sequence shown here is derived from an EMBL/GenBank/DDBJ whole genome shotgun (WGS) entry which is preliminary data.</text>
</comment>
<accession>A0A7W7R1Q3</accession>
<reference evidence="3 4" key="1">
    <citation type="submission" date="2020-08" db="EMBL/GenBank/DDBJ databases">
        <title>Sequencing the genomes of 1000 actinobacteria strains.</title>
        <authorList>
            <person name="Klenk H.-P."/>
        </authorList>
    </citation>
    <scope>NUCLEOTIDE SEQUENCE [LARGE SCALE GENOMIC DNA]</scope>
    <source>
        <strain evidence="3 4">DSM 41654</strain>
    </source>
</reference>
<proteinExistence type="predicted"/>
<dbReference type="InterPro" id="IPR036426">
    <property type="entry name" value="Bulb-type_lectin_dom_sf"/>
</dbReference>
<feature type="chain" id="PRO_5030966248" description="Bulb-type lectin domain-containing protein" evidence="1">
    <location>
        <begin position="25"/>
        <end position="660"/>
    </location>
</feature>
<feature type="domain" description="Bulb-type lectin" evidence="2">
    <location>
        <begin position="531"/>
        <end position="650"/>
    </location>
</feature>
<evidence type="ECO:0000313" key="3">
    <source>
        <dbReference type="EMBL" id="MBB4923645.1"/>
    </source>
</evidence>
<keyword evidence="4" id="KW-1185">Reference proteome</keyword>
<dbReference type="SMART" id="SM00108">
    <property type="entry name" value="B_lectin"/>
    <property type="match status" value="2"/>
</dbReference>
<dbReference type="SUPFAM" id="SSF51110">
    <property type="entry name" value="alpha-D-mannose-specific plant lectins"/>
    <property type="match status" value="2"/>
</dbReference>
<dbReference type="InterPro" id="IPR017853">
    <property type="entry name" value="GH"/>
</dbReference>
<dbReference type="Proteomes" id="UP000540506">
    <property type="component" value="Unassembled WGS sequence"/>
</dbReference>
<dbReference type="Gene3D" id="2.90.10.10">
    <property type="entry name" value="Bulb-type lectin domain"/>
    <property type="match status" value="3"/>
</dbReference>
<dbReference type="InterPro" id="IPR001480">
    <property type="entry name" value="Bulb-type_lectin_dom"/>
</dbReference>
<dbReference type="PROSITE" id="PS50927">
    <property type="entry name" value="BULB_LECTIN"/>
    <property type="match status" value="2"/>
</dbReference>
<dbReference type="AlphaFoldDB" id="A0A7W7R1Q3"/>
<protein>
    <recommendedName>
        <fullName evidence="2">Bulb-type lectin domain-containing protein</fullName>
    </recommendedName>
</protein>
<sequence length="660" mass="67657">MASTTAVVLLATAGLAAAVPSAQAEGTAGSRTVDYQGYQVQVPASWQVVDLAQNPNACVRFDQNTVYLGTPGVNEDCPAHLGANLTDALVIQPTPTPVAGAPAAPVVDPGTALPSEVLSAGALSHQLRAQLRGTGLQVTASYGNSPQQVNAILAGAKATGSTSKPVARAPRSLMATPRAGVNGAATVAPRTNGAGAGFDACTAPSAGQMTAWKSNSQLNSVGIYIGGRRACAQPNLTAGWVSDRTNEGWTFLPIYVGLDASTIAGDAGTARSQGAAAATDAINQAQSLGFTSGSVLYNDMESYSSASYKSQVLNYLSGWTDAIHAANFRSGVYASASSGVSDLASVYNTPGYSMPDVIWSASWGTAPDTTSAAVGLSGASSGYWPGGRRVHQYAGDTTVNYGGISGDVDLDNVNVNSEASGNIMQPGQQLDPGNSVSSASVTLTMQTDGDLAVSLKVGGTAAQPVLWHTGTSGNPGAYVVMQLDGNLVVYRPDGTAIWNTYSNNKPGASLHVQDDGNVVLYDANNGPVWSTDAYKVPSTFNTGQGLAPGRWAENALTRVVVQADGNFVIYRKRDGAVLWTPNTFGNPGAYLTMQADGNLVLYRKGGSSTSGGALWSSNTFGNPGAYALNQDDGNFVVYKQGGGPSSGGALWWTSTYLNAN</sequence>
<dbReference type="Gene3D" id="3.20.20.80">
    <property type="entry name" value="Glycosidases"/>
    <property type="match status" value="1"/>
</dbReference>
<gene>
    <name evidence="3" type="ORF">FHR34_002638</name>
</gene>
<dbReference type="SUPFAM" id="SSF51445">
    <property type="entry name" value="(Trans)glycosidases"/>
    <property type="match status" value="1"/>
</dbReference>